<evidence type="ECO:0000259" key="10">
    <source>
        <dbReference type="Pfam" id="PF04290"/>
    </source>
</evidence>
<protein>
    <recommendedName>
        <fullName evidence="9">TRAP transporter small permease protein</fullName>
    </recommendedName>
</protein>
<dbReference type="RefSeq" id="WP_379903422.1">
    <property type="nucleotide sequence ID" value="NZ_JBHRTR010000031.1"/>
</dbReference>
<keyword evidence="7 9" id="KW-0472">Membrane</keyword>
<evidence type="ECO:0000256" key="4">
    <source>
        <dbReference type="ARBA" id="ARBA00022519"/>
    </source>
</evidence>
<evidence type="ECO:0000256" key="2">
    <source>
        <dbReference type="ARBA" id="ARBA00022448"/>
    </source>
</evidence>
<evidence type="ECO:0000256" key="6">
    <source>
        <dbReference type="ARBA" id="ARBA00022989"/>
    </source>
</evidence>
<dbReference type="Pfam" id="PF04290">
    <property type="entry name" value="DctQ"/>
    <property type="match status" value="1"/>
</dbReference>
<feature type="transmembrane region" description="Helical" evidence="9">
    <location>
        <begin position="12"/>
        <end position="30"/>
    </location>
</feature>
<comment type="similarity">
    <text evidence="8 9">Belongs to the TRAP transporter small permease family.</text>
</comment>
<comment type="function">
    <text evidence="9">Part of the tripartite ATP-independent periplasmic (TRAP) transport system.</text>
</comment>
<dbReference type="Proteomes" id="UP001595528">
    <property type="component" value="Unassembled WGS sequence"/>
</dbReference>
<reference evidence="12" key="1">
    <citation type="journal article" date="2019" name="Int. J. Syst. Evol. Microbiol.">
        <title>The Global Catalogue of Microorganisms (GCM) 10K type strain sequencing project: providing services to taxonomists for standard genome sequencing and annotation.</title>
        <authorList>
            <consortium name="The Broad Institute Genomics Platform"/>
            <consortium name="The Broad Institute Genome Sequencing Center for Infectious Disease"/>
            <person name="Wu L."/>
            <person name="Ma J."/>
        </authorList>
    </citation>
    <scope>NUCLEOTIDE SEQUENCE [LARGE SCALE GENOMIC DNA]</scope>
    <source>
        <strain evidence="12">KCTC 42964</strain>
    </source>
</reference>
<evidence type="ECO:0000256" key="7">
    <source>
        <dbReference type="ARBA" id="ARBA00023136"/>
    </source>
</evidence>
<organism evidence="11 12">
    <name type="scientific">Marinibaculum pumilum</name>
    <dbReference type="NCBI Taxonomy" id="1766165"/>
    <lineage>
        <taxon>Bacteria</taxon>
        <taxon>Pseudomonadati</taxon>
        <taxon>Pseudomonadota</taxon>
        <taxon>Alphaproteobacteria</taxon>
        <taxon>Rhodospirillales</taxon>
        <taxon>Rhodospirillaceae</taxon>
        <taxon>Marinibaculum</taxon>
    </lineage>
</organism>
<feature type="domain" description="Tripartite ATP-independent periplasmic transporters DctQ component" evidence="10">
    <location>
        <begin position="24"/>
        <end position="153"/>
    </location>
</feature>
<comment type="caution">
    <text evidence="11">The sequence shown here is derived from an EMBL/GenBank/DDBJ whole genome shotgun (WGS) entry which is preliminary data.</text>
</comment>
<comment type="subunit">
    <text evidence="9">The complex comprises the extracytoplasmic solute receptor protein and the two transmembrane proteins.</text>
</comment>
<keyword evidence="12" id="KW-1185">Reference proteome</keyword>
<dbReference type="PANTHER" id="PTHR35011">
    <property type="entry name" value="2,3-DIKETO-L-GULONATE TRAP TRANSPORTER SMALL PERMEASE PROTEIN YIAM"/>
    <property type="match status" value="1"/>
</dbReference>
<name>A0ABV7L3Z0_9PROT</name>
<evidence type="ECO:0000256" key="9">
    <source>
        <dbReference type="RuleBase" id="RU369079"/>
    </source>
</evidence>
<keyword evidence="5 9" id="KW-0812">Transmembrane</keyword>
<evidence type="ECO:0000256" key="1">
    <source>
        <dbReference type="ARBA" id="ARBA00004429"/>
    </source>
</evidence>
<proteinExistence type="inferred from homology"/>
<keyword evidence="3" id="KW-1003">Cell membrane</keyword>
<evidence type="ECO:0000313" key="12">
    <source>
        <dbReference type="Proteomes" id="UP001595528"/>
    </source>
</evidence>
<feature type="transmembrane region" description="Helical" evidence="9">
    <location>
        <begin position="134"/>
        <end position="158"/>
    </location>
</feature>
<dbReference type="EMBL" id="JBHRTR010000031">
    <property type="protein sequence ID" value="MFC3229332.1"/>
    <property type="molecule type" value="Genomic_DNA"/>
</dbReference>
<evidence type="ECO:0000256" key="3">
    <source>
        <dbReference type="ARBA" id="ARBA00022475"/>
    </source>
</evidence>
<comment type="subcellular location">
    <subcellularLocation>
        <location evidence="1 9">Cell inner membrane</location>
        <topology evidence="1 9">Multi-pass membrane protein</topology>
    </subcellularLocation>
</comment>
<evidence type="ECO:0000256" key="5">
    <source>
        <dbReference type="ARBA" id="ARBA00022692"/>
    </source>
</evidence>
<gene>
    <name evidence="11" type="ORF">ACFOGJ_18945</name>
</gene>
<feature type="transmembrane region" description="Helical" evidence="9">
    <location>
        <begin position="89"/>
        <end position="114"/>
    </location>
</feature>
<feature type="transmembrane region" description="Helical" evidence="9">
    <location>
        <begin position="36"/>
        <end position="62"/>
    </location>
</feature>
<dbReference type="InterPro" id="IPR007387">
    <property type="entry name" value="TRAP_DctQ"/>
</dbReference>
<accession>A0ABV7L3Z0</accession>
<dbReference type="InterPro" id="IPR055348">
    <property type="entry name" value="DctQ"/>
</dbReference>
<evidence type="ECO:0000256" key="8">
    <source>
        <dbReference type="ARBA" id="ARBA00038436"/>
    </source>
</evidence>
<keyword evidence="4 9" id="KW-0997">Cell inner membrane</keyword>
<sequence length="167" mass="17444">MLDRVVRALVEPASIVGGIALMLLALVVTADVVARAAGFALVGAAEAGGVLLALLVFLVIAYTQRQRGHVAIEALVVMLPSVVRRWADVISLALCLGFTVLLAVTTIGAAWHSYQSMEFQVGTLPFPIWPVRAVIALGFVLFGLQLLVHLLAALGAAIRPAGRGEAA</sequence>
<evidence type="ECO:0000313" key="11">
    <source>
        <dbReference type="EMBL" id="MFC3229332.1"/>
    </source>
</evidence>
<dbReference type="PANTHER" id="PTHR35011:SF2">
    <property type="entry name" value="2,3-DIKETO-L-GULONATE TRAP TRANSPORTER SMALL PERMEASE PROTEIN YIAM"/>
    <property type="match status" value="1"/>
</dbReference>
<keyword evidence="6 9" id="KW-1133">Transmembrane helix</keyword>
<keyword evidence="2 9" id="KW-0813">Transport</keyword>